<dbReference type="InterPro" id="IPR001313">
    <property type="entry name" value="Pumilio_RNA-bd_rpt"/>
</dbReference>
<dbReference type="PROSITE" id="PS50303">
    <property type="entry name" value="PUM_HD"/>
    <property type="match status" value="1"/>
</dbReference>
<gene>
    <name evidence="8" type="ORF">I3842_08G045400</name>
</gene>
<evidence type="ECO:0000259" key="7">
    <source>
        <dbReference type="PROSITE" id="PS50303"/>
    </source>
</evidence>
<reference evidence="8" key="1">
    <citation type="submission" date="2021-01" db="EMBL/GenBank/DDBJ databases">
        <authorList>
            <person name="Lovell J.T."/>
            <person name="Bentley N."/>
            <person name="Bhattarai G."/>
            <person name="Jenkins J.W."/>
            <person name="Sreedasyam A."/>
            <person name="Alarcon Y."/>
            <person name="Bock C."/>
            <person name="Boston L."/>
            <person name="Carlson J."/>
            <person name="Cervantes K."/>
            <person name="Clermont K."/>
            <person name="Krom N."/>
            <person name="Kubenka K."/>
            <person name="Mamidi S."/>
            <person name="Mattison C."/>
            <person name="Monteros M."/>
            <person name="Pisani C."/>
            <person name="Plott C."/>
            <person name="Rajasekar S."/>
            <person name="Rhein H.S."/>
            <person name="Rohla C."/>
            <person name="Song M."/>
            <person name="Hilaire R.S."/>
            <person name="Shu S."/>
            <person name="Wells L."/>
            <person name="Wang X."/>
            <person name="Webber J."/>
            <person name="Heerema R.J."/>
            <person name="Klein P."/>
            <person name="Conner P."/>
            <person name="Grauke L."/>
            <person name="Grimwood J."/>
            <person name="Schmutz J."/>
            <person name="Randall J.J."/>
        </authorList>
    </citation>
    <scope>NUCLEOTIDE SEQUENCE</scope>
    <source>
        <tissue evidence="8">Leaf</tissue>
    </source>
</reference>
<feature type="repeat" description="Pumilio" evidence="5">
    <location>
        <begin position="677"/>
        <end position="714"/>
    </location>
</feature>
<dbReference type="FunFam" id="1.25.10.10:FF:000237">
    <property type="entry name" value="Pumilio homolog 9"/>
    <property type="match status" value="1"/>
</dbReference>
<dbReference type="CDD" id="cd07920">
    <property type="entry name" value="Pumilio"/>
    <property type="match status" value="1"/>
</dbReference>
<comment type="function">
    <text evidence="4">Sequence-specific RNA-binding protein that regulates translation and mRNA stability by binding the 3'-UTR of target mRNAs.</text>
</comment>
<keyword evidence="3" id="KW-0694">RNA-binding</keyword>
<dbReference type="GO" id="GO:0005737">
    <property type="term" value="C:cytoplasm"/>
    <property type="evidence" value="ECO:0007669"/>
    <property type="project" value="TreeGrafter"/>
</dbReference>
<dbReference type="InterPro" id="IPR033133">
    <property type="entry name" value="PUM-HD"/>
</dbReference>
<accession>A0A922J9W3</accession>
<keyword evidence="1" id="KW-0677">Repeat</keyword>
<evidence type="ECO:0000313" key="8">
    <source>
        <dbReference type="EMBL" id="KAG6698948.1"/>
    </source>
</evidence>
<feature type="repeat" description="Pumilio" evidence="5">
    <location>
        <begin position="606"/>
        <end position="641"/>
    </location>
</feature>
<feature type="repeat" description="Pumilio" evidence="5">
    <location>
        <begin position="534"/>
        <end position="569"/>
    </location>
</feature>
<dbReference type="PANTHER" id="PTHR12537:SF138">
    <property type="entry name" value="PUMILIO HOMOLOG 7, CHLOROPLASTIC-RELATED"/>
    <property type="match status" value="1"/>
</dbReference>
<feature type="compositionally biased region" description="Low complexity" evidence="6">
    <location>
        <begin position="54"/>
        <end position="72"/>
    </location>
</feature>
<proteinExistence type="predicted"/>
<dbReference type="Proteomes" id="UP000811246">
    <property type="component" value="Chromosome 8"/>
</dbReference>
<organism evidence="8 9">
    <name type="scientific">Carya illinoinensis</name>
    <name type="common">Pecan</name>
    <dbReference type="NCBI Taxonomy" id="32201"/>
    <lineage>
        <taxon>Eukaryota</taxon>
        <taxon>Viridiplantae</taxon>
        <taxon>Streptophyta</taxon>
        <taxon>Embryophyta</taxon>
        <taxon>Tracheophyta</taxon>
        <taxon>Spermatophyta</taxon>
        <taxon>Magnoliopsida</taxon>
        <taxon>eudicotyledons</taxon>
        <taxon>Gunneridae</taxon>
        <taxon>Pentapetalae</taxon>
        <taxon>rosids</taxon>
        <taxon>fabids</taxon>
        <taxon>Fagales</taxon>
        <taxon>Juglandaceae</taxon>
        <taxon>Carya</taxon>
    </lineage>
</organism>
<feature type="repeat" description="Pumilio" evidence="5">
    <location>
        <begin position="570"/>
        <end position="605"/>
    </location>
</feature>
<feature type="repeat" description="Pumilio" evidence="5">
    <location>
        <begin position="458"/>
        <end position="494"/>
    </location>
</feature>
<evidence type="ECO:0000256" key="3">
    <source>
        <dbReference type="ARBA" id="ARBA00022884"/>
    </source>
</evidence>
<evidence type="ECO:0000256" key="5">
    <source>
        <dbReference type="PROSITE-ProRule" id="PRU00317"/>
    </source>
</evidence>
<dbReference type="SMART" id="SM00025">
    <property type="entry name" value="Pumilio"/>
    <property type="match status" value="8"/>
</dbReference>
<evidence type="ECO:0000256" key="6">
    <source>
        <dbReference type="SAM" id="MobiDB-lite"/>
    </source>
</evidence>
<keyword evidence="2" id="KW-0810">Translation regulation</keyword>
<evidence type="ECO:0000313" key="9">
    <source>
        <dbReference type="Proteomes" id="UP000811246"/>
    </source>
</evidence>
<dbReference type="PROSITE" id="PS50302">
    <property type="entry name" value="PUM"/>
    <property type="match status" value="7"/>
</dbReference>
<dbReference type="InterPro" id="IPR033712">
    <property type="entry name" value="Pumilio_RNA-bd"/>
</dbReference>
<feature type="region of interest" description="Disordered" evidence="6">
    <location>
        <begin position="286"/>
        <end position="308"/>
    </location>
</feature>
<sequence>MVEKDRRVVENMKRSGELGMLLNGIPNSNSSYLNICHRHHHNQLGNGSPVGRVSLRSESSPSSSFSHGFCSSEDASPYPDSFEEVKHQASSTQYLSINGKPADDMGLCETLYRIHMGVGQGDSTDMRGFEVGFDRFGFYGPYLGVTTPWNVNHGECNGFSNRSSGVEGFQSSHHRFEGFQSSHLGAPVSFIEDRRLKSLGLQGGYRETDSTGSYLAHHRLNALDFGPSSNANQMNYSLDKRNDSGCYYGGIQRRNQSTARPYLRDTSVSSHWCEVSCNGVTSVMEPLSSPPSKQHPKLALNVDDSSSSRPIINERTREILNIVVPQSSMSTRGAEDVEAFSCDDNFIIKGGHCLNCSINEKPNNTSRSHKKNCRNEMAETNQRGKSSEWDSYCSFANCFENDPIPSGGCPLFLPLPSCSLVEVQGFIYFLAKDQYGCRFLQRVFDKGACQEVQIIFNEIIGHVVELTTDPFGNYLVQKLLDVCNEEQRMQIVLKVTNQPGQLMRISLDPHGTHVVQKLIETVETKKQISLLNSAIELGFLTLFKDPNGNHVIQRCLQCFSNEDNKFIFVAAAKFCVDMATHRHGCCVLQRCIARSIAEHREKLITEVSRDGILLAQDPYGNYVVQYLIELKIPSAISKLISQFKGNYAQLSMQKFSSHVVEKCLTHFEEHRSRIIYELLSVSHFDQLLQDRFANYVIQRALAVTKGPLHASLVEQVEAHKILSTNPYCRRIFSRKLLKK</sequence>
<evidence type="ECO:0000256" key="1">
    <source>
        <dbReference type="ARBA" id="ARBA00022737"/>
    </source>
</evidence>
<evidence type="ECO:0000256" key="4">
    <source>
        <dbReference type="ARBA" id="ARBA00058490"/>
    </source>
</evidence>
<dbReference type="GO" id="GO:0003729">
    <property type="term" value="F:mRNA binding"/>
    <property type="evidence" value="ECO:0007669"/>
    <property type="project" value="TreeGrafter"/>
</dbReference>
<comment type="caution">
    <text evidence="8">The sequence shown here is derived from an EMBL/GenBank/DDBJ whole genome shotgun (WGS) entry which is preliminary data.</text>
</comment>
<name>A0A922J9W3_CARIL</name>
<dbReference type="EMBL" id="CM031832">
    <property type="protein sequence ID" value="KAG6698948.1"/>
    <property type="molecule type" value="Genomic_DNA"/>
</dbReference>
<feature type="repeat" description="Pumilio" evidence="5">
    <location>
        <begin position="497"/>
        <end position="532"/>
    </location>
</feature>
<protein>
    <recommendedName>
        <fullName evidence="7">PUM-HD domain-containing protein</fullName>
    </recommendedName>
</protein>
<feature type="region of interest" description="Disordered" evidence="6">
    <location>
        <begin position="45"/>
        <end position="81"/>
    </location>
</feature>
<dbReference type="AlphaFoldDB" id="A0A922J9W3"/>
<evidence type="ECO:0000256" key="2">
    <source>
        <dbReference type="ARBA" id="ARBA00022845"/>
    </source>
</evidence>
<dbReference type="Pfam" id="PF00806">
    <property type="entry name" value="PUF"/>
    <property type="match status" value="8"/>
</dbReference>
<feature type="domain" description="PUM-HD" evidence="7">
    <location>
        <begin position="399"/>
        <end position="739"/>
    </location>
</feature>
<dbReference type="GO" id="GO:0006417">
    <property type="term" value="P:regulation of translation"/>
    <property type="evidence" value="ECO:0007669"/>
    <property type="project" value="UniProtKB-KW"/>
</dbReference>
<feature type="repeat" description="Pumilio" evidence="5">
    <location>
        <begin position="422"/>
        <end position="457"/>
    </location>
</feature>
<dbReference type="PANTHER" id="PTHR12537">
    <property type="entry name" value="RNA BINDING PROTEIN PUMILIO-RELATED"/>
    <property type="match status" value="1"/>
</dbReference>